<sequence length="38" mass="4608">MKLRINNKITASKRLYNEAKDVYYYRRIKTWEESLVGG</sequence>
<reference evidence="1" key="2">
    <citation type="journal article" date="2015" name="Fish Shellfish Immunol.">
        <title>Early steps in the European eel (Anguilla anguilla)-Vibrio vulnificus interaction in the gills: Role of the RtxA13 toxin.</title>
        <authorList>
            <person name="Callol A."/>
            <person name="Pajuelo D."/>
            <person name="Ebbesson L."/>
            <person name="Teles M."/>
            <person name="MacKenzie S."/>
            <person name="Amaro C."/>
        </authorList>
    </citation>
    <scope>NUCLEOTIDE SEQUENCE</scope>
</reference>
<dbReference type="EMBL" id="GBXM01045510">
    <property type="protein sequence ID" value="JAH63067.1"/>
    <property type="molecule type" value="Transcribed_RNA"/>
</dbReference>
<proteinExistence type="predicted"/>
<dbReference type="AlphaFoldDB" id="A0A0E9UBG8"/>
<name>A0A0E9UBG8_ANGAN</name>
<evidence type="ECO:0000313" key="1">
    <source>
        <dbReference type="EMBL" id="JAH63067.1"/>
    </source>
</evidence>
<organism evidence="1">
    <name type="scientific">Anguilla anguilla</name>
    <name type="common">European freshwater eel</name>
    <name type="synonym">Muraena anguilla</name>
    <dbReference type="NCBI Taxonomy" id="7936"/>
    <lineage>
        <taxon>Eukaryota</taxon>
        <taxon>Metazoa</taxon>
        <taxon>Chordata</taxon>
        <taxon>Craniata</taxon>
        <taxon>Vertebrata</taxon>
        <taxon>Euteleostomi</taxon>
        <taxon>Actinopterygii</taxon>
        <taxon>Neopterygii</taxon>
        <taxon>Teleostei</taxon>
        <taxon>Anguilliformes</taxon>
        <taxon>Anguillidae</taxon>
        <taxon>Anguilla</taxon>
    </lineage>
</organism>
<protein>
    <submittedName>
        <fullName evidence="1">Uncharacterized protein</fullName>
    </submittedName>
</protein>
<accession>A0A0E9UBG8</accession>
<reference evidence="1" key="1">
    <citation type="submission" date="2014-11" db="EMBL/GenBank/DDBJ databases">
        <authorList>
            <person name="Amaro Gonzalez C."/>
        </authorList>
    </citation>
    <scope>NUCLEOTIDE SEQUENCE</scope>
</reference>